<evidence type="ECO:0000313" key="4">
    <source>
        <dbReference type="Proteomes" id="UP001419268"/>
    </source>
</evidence>
<sequence>MRSTSKNSRKNSLQTSPPSISLNSLWVVVDPIPLSFVGNFFGGEMRTRGLGSVLTLRNSICPSSRISSFHSTPACSAKWKAKWDSSYVRYATRQKRADAKKALKDLLYASGSYKPTFQDQDSIWGADPISGCSEDKADKQSQSKRYSGKASASRSSGGKRHYNGGNRKPRRGNISFDDEEDSEVVFQATFGSRCYTWSFRSREDSNFRHSSSGFEWRDQSNWTNNRRRTWNTTSETDEDEKSYVVGSRSDRALLGLPTSGPLKIEDVKSAFRSSAMKWHPDKHQGPSQANAEERFKQCVNAYKSLCSALSSS</sequence>
<comment type="caution">
    <text evidence="3">The sequence shown here is derived from an EMBL/GenBank/DDBJ whole genome shotgun (WGS) entry which is preliminary data.</text>
</comment>
<dbReference type="CDD" id="cd06257">
    <property type="entry name" value="DnaJ"/>
    <property type="match status" value="1"/>
</dbReference>
<dbReference type="Gene3D" id="1.10.287.110">
    <property type="entry name" value="DnaJ domain"/>
    <property type="match status" value="1"/>
</dbReference>
<dbReference type="InterPro" id="IPR001623">
    <property type="entry name" value="DnaJ_domain"/>
</dbReference>
<reference evidence="3 4" key="1">
    <citation type="submission" date="2024-01" db="EMBL/GenBank/DDBJ databases">
        <title>Genome assemblies of Stephania.</title>
        <authorList>
            <person name="Yang L."/>
        </authorList>
    </citation>
    <scope>NUCLEOTIDE SEQUENCE [LARGE SCALE GENOMIC DNA]</scope>
    <source>
        <strain evidence="3">JXDWG</strain>
        <tissue evidence="3">Leaf</tissue>
    </source>
</reference>
<feature type="compositionally biased region" description="Low complexity" evidence="1">
    <location>
        <begin position="143"/>
        <end position="156"/>
    </location>
</feature>
<dbReference type="SUPFAM" id="SSF46565">
    <property type="entry name" value="Chaperone J-domain"/>
    <property type="match status" value="1"/>
</dbReference>
<dbReference type="EMBL" id="JBBNAG010000008">
    <property type="protein sequence ID" value="KAK9111231.1"/>
    <property type="molecule type" value="Genomic_DNA"/>
</dbReference>
<dbReference type="PANTHER" id="PTHR45376:SF5">
    <property type="entry name" value="CHAPERONE DNAJ-DOMAIN SUPERFAMILY PROTEIN"/>
    <property type="match status" value="1"/>
</dbReference>
<keyword evidence="4" id="KW-1185">Reference proteome</keyword>
<feature type="region of interest" description="Disordered" evidence="1">
    <location>
        <begin position="133"/>
        <end position="176"/>
    </location>
</feature>
<dbReference type="Pfam" id="PF00226">
    <property type="entry name" value="DnaJ"/>
    <property type="match status" value="1"/>
</dbReference>
<name>A0AAP0I9I2_9MAGN</name>
<feature type="compositionally biased region" description="Basic residues" evidence="1">
    <location>
        <begin position="157"/>
        <end position="171"/>
    </location>
</feature>
<accession>A0AAP0I9I2</accession>
<feature type="domain" description="J" evidence="2">
    <location>
        <begin position="249"/>
        <end position="310"/>
    </location>
</feature>
<dbReference type="PANTHER" id="PTHR45376">
    <property type="entry name" value="CHAPERONE DNAJ-DOMAIN SUPERFAMILY PROTEIN-RELATED"/>
    <property type="match status" value="1"/>
</dbReference>
<dbReference type="AlphaFoldDB" id="A0AAP0I9I2"/>
<protein>
    <recommendedName>
        <fullName evidence="2">J domain-containing protein</fullName>
    </recommendedName>
</protein>
<evidence type="ECO:0000313" key="3">
    <source>
        <dbReference type="EMBL" id="KAK9111231.1"/>
    </source>
</evidence>
<gene>
    <name evidence="3" type="ORF">Scep_018750</name>
</gene>
<evidence type="ECO:0000256" key="1">
    <source>
        <dbReference type="SAM" id="MobiDB-lite"/>
    </source>
</evidence>
<dbReference type="SMART" id="SM00271">
    <property type="entry name" value="DnaJ"/>
    <property type="match status" value="1"/>
</dbReference>
<dbReference type="Proteomes" id="UP001419268">
    <property type="component" value="Unassembled WGS sequence"/>
</dbReference>
<proteinExistence type="predicted"/>
<dbReference type="PROSITE" id="PS50076">
    <property type="entry name" value="DNAJ_2"/>
    <property type="match status" value="1"/>
</dbReference>
<organism evidence="3 4">
    <name type="scientific">Stephania cephalantha</name>
    <dbReference type="NCBI Taxonomy" id="152367"/>
    <lineage>
        <taxon>Eukaryota</taxon>
        <taxon>Viridiplantae</taxon>
        <taxon>Streptophyta</taxon>
        <taxon>Embryophyta</taxon>
        <taxon>Tracheophyta</taxon>
        <taxon>Spermatophyta</taxon>
        <taxon>Magnoliopsida</taxon>
        <taxon>Ranunculales</taxon>
        <taxon>Menispermaceae</taxon>
        <taxon>Menispermoideae</taxon>
        <taxon>Cissampelideae</taxon>
        <taxon>Stephania</taxon>
    </lineage>
</organism>
<dbReference type="InterPro" id="IPR036869">
    <property type="entry name" value="J_dom_sf"/>
</dbReference>
<evidence type="ECO:0000259" key="2">
    <source>
        <dbReference type="PROSITE" id="PS50076"/>
    </source>
</evidence>